<feature type="domain" description="Creatinase N-terminal" evidence="2">
    <location>
        <begin position="18"/>
        <end position="150"/>
    </location>
</feature>
<evidence type="ECO:0000259" key="2">
    <source>
        <dbReference type="Pfam" id="PF01321"/>
    </source>
</evidence>
<dbReference type="CDD" id="cd01066">
    <property type="entry name" value="APP_MetAP"/>
    <property type="match status" value="1"/>
</dbReference>
<gene>
    <name evidence="3" type="ORF">HOP51_10465</name>
</gene>
<dbReference type="InterPro" id="IPR029149">
    <property type="entry name" value="Creatin/AminoP/Spt16_N"/>
</dbReference>
<dbReference type="InterPro" id="IPR036005">
    <property type="entry name" value="Creatinase/aminopeptidase-like"/>
</dbReference>
<feature type="domain" description="Peptidase M24" evidence="1">
    <location>
        <begin position="158"/>
        <end position="365"/>
    </location>
</feature>
<keyword evidence="3" id="KW-0031">Aminopeptidase</keyword>
<comment type="caution">
    <text evidence="3">The sequence shown here is derived from an EMBL/GenBank/DDBJ whole genome shotgun (WGS) entry which is preliminary data.</text>
</comment>
<dbReference type="EMBL" id="JABFTT010000007">
    <property type="protein sequence ID" value="MCE8020525.1"/>
    <property type="molecule type" value="Genomic_DNA"/>
</dbReference>
<dbReference type="PANTHER" id="PTHR46112:SF3">
    <property type="entry name" value="AMINOPEPTIDASE YPDF"/>
    <property type="match status" value="1"/>
</dbReference>
<protein>
    <submittedName>
        <fullName evidence="3">Aminopeptidase P family protein</fullName>
    </submittedName>
</protein>
<dbReference type="Gene3D" id="3.40.350.10">
    <property type="entry name" value="Creatinase/prolidase N-terminal domain"/>
    <property type="match status" value="1"/>
</dbReference>
<keyword evidence="4" id="KW-1185">Reference proteome</keyword>
<name>A0ABS9AFM4_9GAMM</name>
<reference evidence="3 4" key="1">
    <citation type="journal article" date="2021" name="Front. Microbiol.">
        <title>Aerobic Denitrification and Heterotrophic Sulfur Oxidation in the Genus Halomonas Revealed by Six Novel Species Characterizations and Genome-Based Analysis.</title>
        <authorList>
            <person name="Wang L."/>
            <person name="Shao Z."/>
        </authorList>
    </citation>
    <scope>NUCLEOTIDE SEQUENCE [LARGE SCALE GENOMIC DNA]</scope>
    <source>
        <strain evidence="3 4">MCCC 1A11036</strain>
    </source>
</reference>
<sequence length="381" mass="42252">MTSAPELPFAPDHYKNAIESLQQSIESEGLQGMILFNPENIFWLTGYQTIGYFTFQAMFVPLRGYPVVISRAVNGSLARALPTIGEFVEIRDTDDPIDVLLAFFERERVRKVGIETSSWYLTVQDFHLMIGCSECDFVSWNGVLEKARIVKNEAQLDRVKRACIAARDGLVAAIDEIAPGKSENDVAAAMYDASIRSGSEYLGHPPLVVAGPRTSRCFSMWRRNKIRPGDVVLLESAGCVDRYHGMVSRSVVVGEPTLQQRQVAETLKAVLEKAEETVRPGVTAGEVDAACRRIVEEAGLAQYFMHRLGYGIGIGFPPNWAEGSIYSIKPRDPMVLEPGMTFHIVPTLFLPEFGMCFSDSFAVTENGCEVLTPYPRDLVVK</sequence>
<dbReference type="InterPro" id="IPR000587">
    <property type="entry name" value="Creatinase_N"/>
</dbReference>
<dbReference type="RefSeq" id="WP_234273863.1">
    <property type="nucleotide sequence ID" value="NZ_JABFTT010000007.1"/>
</dbReference>
<dbReference type="SUPFAM" id="SSF53092">
    <property type="entry name" value="Creatinase/prolidase N-terminal domain"/>
    <property type="match status" value="1"/>
</dbReference>
<dbReference type="Pfam" id="PF00557">
    <property type="entry name" value="Peptidase_M24"/>
    <property type="match status" value="1"/>
</dbReference>
<accession>A0ABS9AFM4</accession>
<dbReference type="Gene3D" id="3.90.230.10">
    <property type="entry name" value="Creatinase/methionine aminopeptidase superfamily"/>
    <property type="match status" value="1"/>
</dbReference>
<dbReference type="Proteomes" id="UP001320122">
    <property type="component" value="Unassembled WGS sequence"/>
</dbReference>
<evidence type="ECO:0000313" key="3">
    <source>
        <dbReference type="EMBL" id="MCE8020525.1"/>
    </source>
</evidence>
<dbReference type="GO" id="GO:0004177">
    <property type="term" value="F:aminopeptidase activity"/>
    <property type="evidence" value="ECO:0007669"/>
    <property type="project" value="UniProtKB-KW"/>
</dbReference>
<dbReference type="SUPFAM" id="SSF55920">
    <property type="entry name" value="Creatinase/aminopeptidase"/>
    <property type="match status" value="1"/>
</dbReference>
<dbReference type="InterPro" id="IPR000994">
    <property type="entry name" value="Pept_M24"/>
</dbReference>
<organism evidence="3 4">
    <name type="scientific">Billgrantia zhangzhouensis</name>
    <dbReference type="NCBI Taxonomy" id="2733481"/>
    <lineage>
        <taxon>Bacteria</taxon>
        <taxon>Pseudomonadati</taxon>
        <taxon>Pseudomonadota</taxon>
        <taxon>Gammaproteobacteria</taxon>
        <taxon>Oceanospirillales</taxon>
        <taxon>Halomonadaceae</taxon>
        <taxon>Billgrantia</taxon>
    </lineage>
</organism>
<dbReference type="InterPro" id="IPR050659">
    <property type="entry name" value="Peptidase_M24B"/>
</dbReference>
<evidence type="ECO:0000313" key="4">
    <source>
        <dbReference type="Proteomes" id="UP001320122"/>
    </source>
</evidence>
<keyword evidence="3" id="KW-0378">Hydrolase</keyword>
<proteinExistence type="predicted"/>
<keyword evidence="3" id="KW-0645">Protease</keyword>
<evidence type="ECO:0000259" key="1">
    <source>
        <dbReference type="Pfam" id="PF00557"/>
    </source>
</evidence>
<dbReference type="Pfam" id="PF01321">
    <property type="entry name" value="Creatinase_N"/>
    <property type="match status" value="1"/>
</dbReference>
<dbReference type="PANTHER" id="PTHR46112">
    <property type="entry name" value="AMINOPEPTIDASE"/>
    <property type="match status" value="1"/>
</dbReference>